<dbReference type="OrthoDB" id="7961820at2759"/>
<keyword evidence="1" id="KW-1133">Transmembrane helix</keyword>
<proteinExistence type="predicted"/>
<keyword evidence="3" id="KW-1185">Reference proteome</keyword>
<dbReference type="EMBL" id="WJQU01000001">
    <property type="protein sequence ID" value="KAJ6649193.1"/>
    <property type="molecule type" value="Genomic_DNA"/>
</dbReference>
<keyword evidence="1" id="KW-0472">Membrane</keyword>
<sequence length="122" mass="14182">MRGVYIYKPLIIDYQNKEQLHNKNIEPVETLHQTDSTEKPAKECLVLRTAFVLRLMKVNTPSKKGVLTVVPLMGVALGISLTLALGFRFVVNPYFEKQRRRQSNEYAESLWRMKNPEKNECE</sequence>
<dbReference type="Proteomes" id="UP001151699">
    <property type="component" value="Chromosome A"/>
</dbReference>
<protein>
    <submittedName>
        <fullName evidence="2">Uncharacterized protein</fullName>
    </submittedName>
</protein>
<organism evidence="2 3">
    <name type="scientific">Pseudolycoriella hygida</name>
    <dbReference type="NCBI Taxonomy" id="35572"/>
    <lineage>
        <taxon>Eukaryota</taxon>
        <taxon>Metazoa</taxon>
        <taxon>Ecdysozoa</taxon>
        <taxon>Arthropoda</taxon>
        <taxon>Hexapoda</taxon>
        <taxon>Insecta</taxon>
        <taxon>Pterygota</taxon>
        <taxon>Neoptera</taxon>
        <taxon>Endopterygota</taxon>
        <taxon>Diptera</taxon>
        <taxon>Nematocera</taxon>
        <taxon>Sciaroidea</taxon>
        <taxon>Sciaridae</taxon>
        <taxon>Pseudolycoriella</taxon>
    </lineage>
</organism>
<dbReference type="AlphaFoldDB" id="A0A9Q0S9K9"/>
<evidence type="ECO:0000256" key="1">
    <source>
        <dbReference type="SAM" id="Phobius"/>
    </source>
</evidence>
<accession>A0A9Q0S9K9</accession>
<feature type="transmembrane region" description="Helical" evidence="1">
    <location>
        <begin position="66"/>
        <end position="91"/>
    </location>
</feature>
<keyword evidence="1" id="KW-0812">Transmembrane</keyword>
<comment type="caution">
    <text evidence="2">The sequence shown here is derived from an EMBL/GenBank/DDBJ whole genome shotgun (WGS) entry which is preliminary data.</text>
</comment>
<reference evidence="2" key="1">
    <citation type="submission" date="2022-07" db="EMBL/GenBank/DDBJ databases">
        <authorList>
            <person name="Trinca V."/>
            <person name="Uliana J.V.C."/>
            <person name="Torres T.T."/>
            <person name="Ward R.J."/>
            <person name="Monesi N."/>
        </authorList>
    </citation>
    <scope>NUCLEOTIDE SEQUENCE</scope>
    <source>
        <strain evidence="2">HSMRA1968</strain>
        <tissue evidence="2">Whole embryos</tissue>
    </source>
</reference>
<name>A0A9Q0S9K9_9DIPT</name>
<evidence type="ECO:0000313" key="3">
    <source>
        <dbReference type="Proteomes" id="UP001151699"/>
    </source>
</evidence>
<gene>
    <name evidence="2" type="ORF">Bhyg_04427</name>
</gene>
<evidence type="ECO:0000313" key="2">
    <source>
        <dbReference type="EMBL" id="KAJ6649193.1"/>
    </source>
</evidence>